<dbReference type="AlphaFoldDB" id="A0A7X2V6M6"/>
<comment type="caution">
    <text evidence="2">The sequence shown here is derived from an EMBL/GenBank/DDBJ whole genome shotgun (WGS) entry which is preliminary data.</text>
</comment>
<dbReference type="OrthoDB" id="2353304at2"/>
<dbReference type="RefSeq" id="WP_155114101.1">
    <property type="nucleotide sequence ID" value="NZ_WMIB01000033.1"/>
</dbReference>
<reference evidence="2 3" key="1">
    <citation type="journal article" date="2017" name="Int. J. Syst. Evol. Microbiol.">
        <title>Bacillus mangrovi sp. nov., isolated from a sediment sample from a mangrove forest.</title>
        <authorList>
            <person name="Gupta V."/>
            <person name="Singh P.K."/>
            <person name="Korpole S."/>
            <person name="Tanuku N.R.S."/>
            <person name="Pinnaka A.K."/>
        </authorList>
    </citation>
    <scope>NUCLEOTIDE SEQUENCE [LARGE SCALE GENOMIC DNA]</scope>
    <source>
        <strain evidence="2 3">KCTC 33872</strain>
    </source>
</reference>
<dbReference type="Pfam" id="PF11181">
    <property type="entry name" value="YflT"/>
    <property type="match status" value="1"/>
</dbReference>
<proteinExistence type="predicted"/>
<feature type="domain" description="General stress protein 17M-like" evidence="1">
    <location>
        <begin position="5"/>
        <end position="97"/>
    </location>
</feature>
<protein>
    <submittedName>
        <fullName evidence="2">General stress protein</fullName>
    </submittedName>
</protein>
<evidence type="ECO:0000259" key="1">
    <source>
        <dbReference type="Pfam" id="PF11181"/>
    </source>
</evidence>
<accession>A0A7X2V6M6</accession>
<gene>
    <name evidence="2" type="ORF">GKZ89_19610</name>
</gene>
<name>A0A7X2V6M6_9BACI</name>
<evidence type="ECO:0000313" key="3">
    <source>
        <dbReference type="Proteomes" id="UP000434639"/>
    </source>
</evidence>
<evidence type="ECO:0000313" key="2">
    <source>
        <dbReference type="EMBL" id="MTH55605.1"/>
    </source>
</evidence>
<sequence>MKAFVVENGVQAQEKIEELENQGISKNSIFLFAQDKERSEHLTEKTDAAKMDTIDTGLFNTLANAFRSRTEELTSKMAGLGMSQNEALKYEEELANGRIVILARQNT</sequence>
<organism evidence="2 3">
    <name type="scientific">Metabacillus mangrovi</name>
    <dbReference type="NCBI Taxonomy" id="1491830"/>
    <lineage>
        <taxon>Bacteria</taxon>
        <taxon>Bacillati</taxon>
        <taxon>Bacillota</taxon>
        <taxon>Bacilli</taxon>
        <taxon>Bacillales</taxon>
        <taxon>Bacillaceae</taxon>
        <taxon>Metabacillus</taxon>
    </lineage>
</organism>
<dbReference type="EMBL" id="WMIB01000033">
    <property type="protein sequence ID" value="MTH55605.1"/>
    <property type="molecule type" value="Genomic_DNA"/>
</dbReference>
<dbReference type="InterPro" id="IPR025889">
    <property type="entry name" value="GSP17M-like_dom"/>
</dbReference>
<keyword evidence="3" id="KW-1185">Reference proteome</keyword>
<dbReference type="Proteomes" id="UP000434639">
    <property type="component" value="Unassembled WGS sequence"/>
</dbReference>